<feature type="compositionally biased region" description="Basic residues" evidence="1">
    <location>
        <begin position="10"/>
        <end position="25"/>
    </location>
</feature>
<name>A0AAD7MHT1_9AGAR</name>
<protein>
    <submittedName>
        <fullName evidence="2">Uncharacterized protein</fullName>
    </submittedName>
</protein>
<feature type="compositionally biased region" description="Basic and acidic residues" evidence="1">
    <location>
        <begin position="194"/>
        <end position="215"/>
    </location>
</feature>
<accession>A0AAD7MHT1</accession>
<reference evidence="2" key="1">
    <citation type="submission" date="2023-03" db="EMBL/GenBank/DDBJ databases">
        <title>Massive genome expansion in bonnet fungi (Mycena s.s.) driven by repeated elements and novel gene families across ecological guilds.</title>
        <authorList>
            <consortium name="Lawrence Berkeley National Laboratory"/>
            <person name="Harder C.B."/>
            <person name="Miyauchi S."/>
            <person name="Viragh M."/>
            <person name="Kuo A."/>
            <person name="Thoen E."/>
            <person name="Andreopoulos B."/>
            <person name="Lu D."/>
            <person name="Skrede I."/>
            <person name="Drula E."/>
            <person name="Henrissat B."/>
            <person name="Morin E."/>
            <person name="Kohler A."/>
            <person name="Barry K."/>
            <person name="LaButti K."/>
            <person name="Morin E."/>
            <person name="Salamov A."/>
            <person name="Lipzen A."/>
            <person name="Mereny Z."/>
            <person name="Hegedus B."/>
            <person name="Baldrian P."/>
            <person name="Stursova M."/>
            <person name="Weitz H."/>
            <person name="Taylor A."/>
            <person name="Grigoriev I.V."/>
            <person name="Nagy L.G."/>
            <person name="Martin F."/>
            <person name="Kauserud H."/>
        </authorList>
    </citation>
    <scope>NUCLEOTIDE SEQUENCE</scope>
    <source>
        <strain evidence="2">CBHHK182m</strain>
    </source>
</reference>
<feature type="compositionally biased region" description="Acidic residues" evidence="1">
    <location>
        <begin position="66"/>
        <end position="79"/>
    </location>
</feature>
<sequence>MLLVEEKPKPPPRRLRPRSSKKTRQRSPTTTTNLKRKSPPKKPPPKKGRKKEPSRPTPDEPPANELLEDVPDEGEFEIPEGEKDNLVDLIPPIDHEPPAPSTRSPSPQPSINPDVPPVHPMGTDPEHPKDSEKDKAEEGGKDKAPPSVPPTRSPSPRRRLTQTRRAPPVPPTHSESPQSLPNPDAPPETPNGAAKDKLEDTAKDKADGDGNKEKATLPVPPANEEAAPPVPPTGTQSPSNKDKGKAAPETVADPHAPPNGPKITLDGAPWAVRNPDAPTQPPLKKPAQKPVLGEAEKATAQLKKALKAKEKAEFEAEVADFMKEMSETSTRLAKKFDKSEHDVKKALRGRSNVFVERNASLHNAKVWKFSSEINEGRAAGDNIRPPELQELLKKDEKYQSMTAEEETLLLQEHAEYRGIKKDGARLSNTAGARDVTAFVRCFVNDAVALHHQTGAFAFITVGRSNVNNSIQPGCSSPPEALQFFPRMMKQTPGQFGLKFDNYTCNMDAANLELSYQDLRRDTTAAITTALERCINRKVPMCYGEYDRFIQEIGNINIIDKL</sequence>
<proteinExistence type="predicted"/>
<feature type="compositionally biased region" description="Basic and acidic residues" evidence="1">
    <location>
        <begin position="124"/>
        <end position="144"/>
    </location>
</feature>
<feature type="compositionally biased region" description="Basic residues" evidence="1">
    <location>
        <begin position="34"/>
        <end position="50"/>
    </location>
</feature>
<evidence type="ECO:0000256" key="1">
    <source>
        <dbReference type="SAM" id="MobiDB-lite"/>
    </source>
</evidence>
<gene>
    <name evidence="2" type="ORF">B0H16DRAFT_1741048</name>
</gene>
<evidence type="ECO:0000313" key="2">
    <source>
        <dbReference type="EMBL" id="KAJ7716713.1"/>
    </source>
</evidence>
<comment type="caution">
    <text evidence="2">The sequence shown here is derived from an EMBL/GenBank/DDBJ whole genome shotgun (WGS) entry which is preliminary data.</text>
</comment>
<feature type="compositionally biased region" description="Pro residues" evidence="1">
    <location>
        <begin position="106"/>
        <end position="119"/>
    </location>
</feature>
<dbReference type="EMBL" id="JARKIB010000287">
    <property type="protein sequence ID" value="KAJ7716713.1"/>
    <property type="molecule type" value="Genomic_DNA"/>
</dbReference>
<evidence type="ECO:0000313" key="3">
    <source>
        <dbReference type="Proteomes" id="UP001215598"/>
    </source>
</evidence>
<organism evidence="2 3">
    <name type="scientific">Mycena metata</name>
    <dbReference type="NCBI Taxonomy" id="1033252"/>
    <lineage>
        <taxon>Eukaryota</taxon>
        <taxon>Fungi</taxon>
        <taxon>Dikarya</taxon>
        <taxon>Basidiomycota</taxon>
        <taxon>Agaricomycotina</taxon>
        <taxon>Agaricomycetes</taxon>
        <taxon>Agaricomycetidae</taxon>
        <taxon>Agaricales</taxon>
        <taxon>Marasmiineae</taxon>
        <taxon>Mycenaceae</taxon>
        <taxon>Mycena</taxon>
    </lineage>
</organism>
<dbReference type="AlphaFoldDB" id="A0AAD7MHT1"/>
<dbReference type="Proteomes" id="UP001215598">
    <property type="component" value="Unassembled WGS sequence"/>
</dbReference>
<feature type="region of interest" description="Disordered" evidence="1">
    <location>
        <begin position="1"/>
        <end position="296"/>
    </location>
</feature>
<keyword evidence="3" id="KW-1185">Reference proteome</keyword>